<comment type="caution">
    <text evidence="1">The sequence shown here is derived from an EMBL/GenBank/DDBJ whole genome shotgun (WGS) entry which is preliminary data.</text>
</comment>
<dbReference type="Pfam" id="PF09684">
    <property type="entry name" value="Tail_P2_I"/>
    <property type="match status" value="1"/>
</dbReference>
<dbReference type="EMBL" id="JAUSSU010000007">
    <property type="protein sequence ID" value="MDQ0114348.1"/>
    <property type="molecule type" value="Genomic_DNA"/>
</dbReference>
<name>A0ABT9U460_PAEHA</name>
<gene>
    <name evidence="1" type="ORF">J2T15_003803</name>
</gene>
<keyword evidence="2" id="KW-1185">Reference proteome</keyword>
<dbReference type="RefSeq" id="WP_307205676.1">
    <property type="nucleotide sequence ID" value="NZ_JAUSSU010000007.1"/>
</dbReference>
<dbReference type="InterPro" id="IPR006521">
    <property type="entry name" value="Tail_protein_I"/>
</dbReference>
<reference evidence="1 2" key="1">
    <citation type="submission" date="2023-07" db="EMBL/GenBank/DDBJ databases">
        <title>Sorghum-associated microbial communities from plants grown in Nebraska, USA.</title>
        <authorList>
            <person name="Schachtman D."/>
        </authorList>
    </citation>
    <scope>NUCLEOTIDE SEQUENCE [LARGE SCALE GENOMIC DNA]</scope>
    <source>
        <strain evidence="1 2">CC482</strain>
    </source>
</reference>
<sequence>MIDIRNFSLLDVLPPSIRNDPTISAAAGALNAELASLNQQITKLTYFNRFESLTSEEADELARQFKIDFYDYSLPIEQRRQLVKNSYAWHKRKGTPSAVEELIATIFGLGEVQEWFQYGGNPGYFKVVTSDPDASSSKAQEFIAAINSVKNVRSWLEAVEITTGDEMQLYIGAVVHRGKFTTVKQVT</sequence>
<proteinExistence type="predicted"/>
<accession>A0ABT9U460</accession>
<evidence type="ECO:0000313" key="2">
    <source>
        <dbReference type="Proteomes" id="UP001229346"/>
    </source>
</evidence>
<evidence type="ECO:0000313" key="1">
    <source>
        <dbReference type="EMBL" id="MDQ0114348.1"/>
    </source>
</evidence>
<dbReference type="NCBIfam" id="TIGR01634">
    <property type="entry name" value="tail_P2_I"/>
    <property type="match status" value="1"/>
</dbReference>
<dbReference type="Proteomes" id="UP001229346">
    <property type="component" value="Unassembled WGS sequence"/>
</dbReference>
<organism evidence="1 2">
    <name type="scientific">Paenibacillus harenae</name>
    <dbReference type="NCBI Taxonomy" id="306543"/>
    <lineage>
        <taxon>Bacteria</taxon>
        <taxon>Bacillati</taxon>
        <taxon>Bacillota</taxon>
        <taxon>Bacilli</taxon>
        <taxon>Bacillales</taxon>
        <taxon>Paenibacillaceae</taxon>
        <taxon>Paenibacillus</taxon>
    </lineage>
</organism>
<protein>
    <submittedName>
        <fullName evidence="1">Phage tail P2-like protein</fullName>
    </submittedName>
</protein>